<dbReference type="InterPro" id="IPR036366">
    <property type="entry name" value="PGBDSf"/>
</dbReference>
<dbReference type="Pfam" id="PF00364">
    <property type="entry name" value="Biotin_lipoyl"/>
    <property type="match status" value="1"/>
</dbReference>
<keyword evidence="1" id="KW-0175">Coiled coil</keyword>
<dbReference type="Gene3D" id="2.60.40.2030">
    <property type="match status" value="1"/>
</dbReference>
<feature type="non-terminal residue" evidence="3">
    <location>
        <position position="505"/>
    </location>
</feature>
<gene>
    <name evidence="3" type="ORF">METZ01_LOCUS177764</name>
</gene>
<name>A0A382CFT9_9ZZZZ</name>
<evidence type="ECO:0000313" key="3">
    <source>
        <dbReference type="EMBL" id="SVB24910.1"/>
    </source>
</evidence>
<dbReference type="SUPFAM" id="SSF141072">
    <property type="entry name" value="CalX-like"/>
    <property type="match status" value="1"/>
</dbReference>
<proteinExistence type="predicted"/>
<dbReference type="Gene3D" id="1.10.101.10">
    <property type="entry name" value="PGBD-like superfamily/PGBD"/>
    <property type="match status" value="1"/>
</dbReference>
<feature type="coiled-coil region" evidence="1">
    <location>
        <begin position="334"/>
        <end position="434"/>
    </location>
</feature>
<dbReference type="InterPro" id="IPR038081">
    <property type="entry name" value="CalX-like_sf"/>
</dbReference>
<evidence type="ECO:0000259" key="2">
    <source>
        <dbReference type="Pfam" id="PF00364"/>
    </source>
</evidence>
<accession>A0A382CFT9</accession>
<protein>
    <recommendedName>
        <fullName evidence="2">Lipoyl-binding domain-containing protein</fullName>
    </recommendedName>
</protein>
<organism evidence="3">
    <name type="scientific">marine metagenome</name>
    <dbReference type="NCBI Taxonomy" id="408172"/>
    <lineage>
        <taxon>unclassified sequences</taxon>
        <taxon>metagenomes</taxon>
        <taxon>ecological metagenomes</taxon>
    </lineage>
</organism>
<dbReference type="EMBL" id="UINC01034294">
    <property type="protein sequence ID" value="SVB24910.1"/>
    <property type="molecule type" value="Genomic_DNA"/>
</dbReference>
<evidence type="ECO:0000256" key="1">
    <source>
        <dbReference type="SAM" id="Coils"/>
    </source>
</evidence>
<dbReference type="Gene3D" id="2.40.50.100">
    <property type="match status" value="1"/>
</dbReference>
<dbReference type="SUPFAM" id="SSF47090">
    <property type="entry name" value="PGBD-like"/>
    <property type="match status" value="1"/>
</dbReference>
<sequence length="505" mass="54069">MKKILILLILLGGAAVGLVAWQPWADEAPTGPGVDRAIAETVGVRTLTDEITVRGELRRDQLQTITSATDGQVSGIAVEDGQTVEAGDPLFTIDGRQTVAVAGDFAFYRQLDVGSEGHDVHQLEQVLDDGGYVVGEVDGLYTEETRSGLAAWQADHGYAGSTTEVNEVVTVSLQQNPAGYTVGPVNAVSVRIGPALPDPLDVQGNQAASVMAVASAVSVADAPVPTVSVNTAAVVVEEGRPVVVTVSADVAPTTDLEIPLLVTGDVVVDDDYRKVDPTVVLPAGQTTVTVEVATLVDDDPEPYEDLTVTISGGFDSVAEVSSQNLLVYDLEVQIREQEERRTEVADEIAEATASGQDLKEYDIRAEIADAEKRRTEVADEIAEATASGQDLKEYDIRAEIADAEKRRTEVADEITEAQEKVDEEETEVTALETLQRLKTEVEQELMDKSIITMAQAIEADLTPAEAQQLMSLDTALDTANDDLETEDITFAAWRQAFEAFNDART</sequence>
<dbReference type="AlphaFoldDB" id="A0A382CFT9"/>
<dbReference type="InterPro" id="IPR036365">
    <property type="entry name" value="PGBD-like_sf"/>
</dbReference>
<dbReference type="InterPro" id="IPR000089">
    <property type="entry name" value="Biotin_lipoyl"/>
</dbReference>
<feature type="domain" description="Lipoyl-binding" evidence="2">
    <location>
        <begin position="64"/>
        <end position="93"/>
    </location>
</feature>
<reference evidence="3" key="1">
    <citation type="submission" date="2018-05" db="EMBL/GenBank/DDBJ databases">
        <authorList>
            <person name="Lanie J.A."/>
            <person name="Ng W.-L."/>
            <person name="Kazmierczak K.M."/>
            <person name="Andrzejewski T.M."/>
            <person name="Davidsen T.M."/>
            <person name="Wayne K.J."/>
            <person name="Tettelin H."/>
            <person name="Glass J.I."/>
            <person name="Rusch D."/>
            <person name="Podicherti R."/>
            <person name="Tsui H.-C.T."/>
            <person name="Winkler M.E."/>
        </authorList>
    </citation>
    <scope>NUCLEOTIDE SEQUENCE</scope>
</reference>